<evidence type="ECO:0000256" key="2">
    <source>
        <dbReference type="ARBA" id="ARBA00006914"/>
    </source>
</evidence>
<dbReference type="PROSITE" id="PS00674">
    <property type="entry name" value="AAA"/>
    <property type="match status" value="1"/>
</dbReference>
<dbReference type="InterPro" id="IPR041569">
    <property type="entry name" value="AAA_lid_3"/>
</dbReference>
<keyword evidence="10" id="KW-0378">Hydrolase</keyword>
<keyword evidence="6" id="KW-0677">Repeat</keyword>
<evidence type="ECO:0000313" key="14">
    <source>
        <dbReference type="WBParaSite" id="Pan_g17656.t1"/>
    </source>
</evidence>
<dbReference type="GO" id="GO:0006891">
    <property type="term" value="P:intra-Golgi vesicle-mediated transport"/>
    <property type="evidence" value="ECO:0007669"/>
    <property type="project" value="TreeGrafter"/>
</dbReference>
<dbReference type="EC" id="3.6.4.6" evidence="10"/>
<evidence type="ECO:0000256" key="8">
    <source>
        <dbReference type="ARBA" id="ARBA00022840"/>
    </source>
</evidence>
<keyword evidence="10" id="KW-0460">Magnesium</keyword>
<dbReference type="GO" id="GO:0005524">
    <property type="term" value="F:ATP binding"/>
    <property type="evidence" value="ECO:0007669"/>
    <property type="project" value="UniProtKB-UniRule"/>
</dbReference>
<comment type="cofactor">
    <cofactor evidence="10">
        <name>Mg(2+)</name>
        <dbReference type="ChEBI" id="CHEBI:18420"/>
    </cofactor>
    <text evidence="10">Binds 1 Mg(2+) ion per subunit.</text>
</comment>
<feature type="domain" description="AAA+ ATPase" evidence="12">
    <location>
        <begin position="306"/>
        <end position="453"/>
    </location>
</feature>
<keyword evidence="10" id="KW-0931">ER-Golgi transport</keyword>
<dbReference type="SMART" id="SM00382">
    <property type="entry name" value="AAA"/>
    <property type="match status" value="2"/>
</dbReference>
<dbReference type="InterPro" id="IPR003593">
    <property type="entry name" value="AAA+_ATPase"/>
</dbReference>
<dbReference type="Proteomes" id="UP000492821">
    <property type="component" value="Unassembled WGS sequence"/>
</dbReference>
<dbReference type="GO" id="GO:0016887">
    <property type="term" value="F:ATP hydrolysis activity"/>
    <property type="evidence" value="ECO:0007669"/>
    <property type="project" value="InterPro"/>
</dbReference>
<dbReference type="AlphaFoldDB" id="A0A7E4V7Z1"/>
<dbReference type="CDD" id="cd00009">
    <property type="entry name" value="AAA"/>
    <property type="match status" value="1"/>
</dbReference>
<keyword evidence="8 10" id="KW-0067">ATP-binding</keyword>
<feature type="domain" description="AAA+ ATPase" evidence="12">
    <location>
        <begin position="589"/>
        <end position="725"/>
    </location>
</feature>
<sequence length="794" mass="88370">MLPNFFNKVANAAGIREETPPASQSEFNRSAPLRRPPPPAAPISTGYHQSSNMAFQPRIFKASKTPSDDLALSNKIFFNPGEINPQSTPYVKIANRSRTGAFLFTVGVSPNVEPGYVSFAAHQRRWATISLEEDVQVFGCNDPNNNLITGMTVWIDHHGKQKSPTIEPLNTDTMATEFLMNFANNVFTVGQEVLFRYKHNDKVLTLSTVVKEIDAMNPATQTTKKEVFGRLIPNGVVIFDKKPEAQLSLTGKNKGKSAQRSLINPEWDFQKIGIGGLDKEFSDIFRRAFASRVFPAEYSEQLGMKHVRGILLYGPPGTGKTLIARQIGKMLNAREPKIVNGPEILNKYVGESEANMRKLFADAEEEWRRCGSNSGLHMIIFDEIDAICKQRGSQAGSTGVSDTMVNQLLTKLDGVEQLNNILVIGMTNRRDMIDEALLRPGRMEVQLEISLPDEHGRVQILKIHTARMREYKKLGDDVNIDDIAKRTKNFSGAEIEGLVRAAQSSAMNRLIKVGSKVEIDEEAVEKLKVTMEDFDYALENDIKPAFGTADDVLASFLRGGLVNWGPDVGDILKIGQSLAMETSDPQSRGFVKALFTGARNTGKTFLAAKIAKDTEFPFVKVCTPENMVGFSETAKCQVLNKMFNDAYKSPLSVLIIDNLERLLDYTPIGPRFSNLVLQALDVLLNKKPPPGHRLLVLATSSVQDFLQEVDLTSCFSKVVRVRQLHNVDEIMSVAEQSEIFDEQAMTYIRHNLNKFDKIPTIGIKSLLEMLDFVRVSDQPPQTLVQELEALVLGF</sequence>
<comment type="function">
    <text evidence="10">Required for vesicle-mediated transport. Catalyzes the fusion of transport vesicles within the Golgi cisternae. Is also required for transport from the endoplasmic reticulum to the Golgi stack. Seems to function as a fusion protein required for the delivery of cargo proteins to all compartments of the Golgi stack independent of vesicle origin.</text>
</comment>
<evidence type="ECO:0000256" key="9">
    <source>
        <dbReference type="ARBA" id="ARBA00022927"/>
    </source>
</evidence>
<evidence type="ECO:0000256" key="6">
    <source>
        <dbReference type="ARBA" id="ARBA00022737"/>
    </source>
</evidence>
<keyword evidence="10" id="KW-0479">Metal-binding</keyword>
<evidence type="ECO:0000259" key="12">
    <source>
        <dbReference type="SMART" id="SM00382"/>
    </source>
</evidence>
<dbReference type="Gene3D" id="2.40.40.20">
    <property type="match status" value="1"/>
</dbReference>
<dbReference type="Pfam" id="PF17862">
    <property type="entry name" value="AAA_lid_3"/>
    <property type="match status" value="1"/>
</dbReference>
<proteinExistence type="inferred from homology"/>
<evidence type="ECO:0000256" key="3">
    <source>
        <dbReference type="ARBA" id="ARBA00011643"/>
    </source>
</evidence>
<dbReference type="PANTHER" id="PTHR23078:SF3">
    <property type="entry name" value="VESICLE-FUSING ATPASE"/>
    <property type="match status" value="1"/>
</dbReference>
<keyword evidence="4 10" id="KW-0813">Transport</keyword>
<evidence type="ECO:0000256" key="4">
    <source>
        <dbReference type="ARBA" id="ARBA00022448"/>
    </source>
</evidence>
<name>A0A7E4V7Z1_PANRE</name>
<dbReference type="CDD" id="cd19504">
    <property type="entry name" value="RecA-like_NSF-SEC18_r1-like"/>
    <property type="match status" value="1"/>
</dbReference>
<reference evidence="14" key="2">
    <citation type="submission" date="2020-10" db="UniProtKB">
        <authorList>
            <consortium name="WormBaseParasite"/>
        </authorList>
    </citation>
    <scope>IDENTIFICATION</scope>
</reference>
<accession>A0A7E4V7Z1</accession>
<keyword evidence="5 10" id="KW-0963">Cytoplasm</keyword>
<dbReference type="InterPro" id="IPR003960">
    <property type="entry name" value="ATPase_AAA_CS"/>
</dbReference>
<evidence type="ECO:0000256" key="11">
    <source>
        <dbReference type="SAM" id="MobiDB-lite"/>
    </source>
</evidence>
<keyword evidence="13" id="KW-1185">Reference proteome</keyword>
<dbReference type="InterPro" id="IPR009010">
    <property type="entry name" value="Asp_de-COase-like_dom_sf"/>
</dbReference>
<protein>
    <recommendedName>
        <fullName evidence="10">Vesicle-fusing ATPase</fullName>
        <ecNumber evidence="10">3.6.4.6</ecNumber>
    </recommendedName>
</protein>
<keyword evidence="7 10" id="KW-0547">Nucleotide-binding</keyword>
<dbReference type="Pfam" id="PF00004">
    <property type="entry name" value="AAA"/>
    <property type="match status" value="2"/>
</dbReference>
<dbReference type="InterPro" id="IPR029067">
    <property type="entry name" value="CDC48_domain_2-like_sf"/>
</dbReference>
<reference evidence="13" key="1">
    <citation type="journal article" date="2013" name="Genetics">
        <title>The draft genome and transcriptome of Panagrellus redivivus are shaped by the harsh demands of a free-living lifestyle.</title>
        <authorList>
            <person name="Srinivasan J."/>
            <person name="Dillman A.R."/>
            <person name="Macchietto M.G."/>
            <person name="Heikkinen L."/>
            <person name="Lakso M."/>
            <person name="Fracchia K.M."/>
            <person name="Antoshechkin I."/>
            <person name="Mortazavi A."/>
            <person name="Wong G."/>
            <person name="Sternberg P.W."/>
        </authorList>
    </citation>
    <scope>NUCLEOTIDE SEQUENCE [LARGE SCALE GENOMIC DNA]</scope>
    <source>
        <strain evidence="13">MT8872</strain>
    </source>
</reference>
<organism evidence="13 14">
    <name type="scientific">Panagrellus redivivus</name>
    <name type="common">Microworm</name>
    <dbReference type="NCBI Taxonomy" id="6233"/>
    <lineage>
        <taxon>Eukaryota</taxon>
        <taxon>Metazoa</taxon>
        <taxon>Ecdysozoa</taxon>
        <taxon>Nematoda</taxon>
        <taxon>Chromadorea</taxon>
        <taxon>Rhabditida</taxon>
        <taxon>Tylenchina</taxon>
        <taxon>Panagrolaimomorpha</taxon>
        <taxon>Panagrolaimoidea</taxon>
        <taxon>Panagrolaimidae</taxon>
        <taxon>Panagrellus</taxon>
    </lineage>
</organism>
<evidence type="ECO:0000256" key="5">
    <source>
        <dbReference type="ARBA" id="ARBA00022490"/>
    </source>
</evidence>
<feature type="region of interest" description="Disordered" evidence="11">
    <location>
        <begin position="13"/>
        <end position="48"/>
    </location>
</feature>
<evidence type="ECO:0000313" key="13">
    <source>
        <dbReference type="Proteomes" id="UP000492821"/>
    </source>
</evidence>
<comment type="subcellular location">
    <subcellularLocation>
        <location evidence="1 10">Cytoplasm</location>
    </subcellularLocation>
</comment>
<dbReference type="GO" id="GO:0035494">
    <property type="term" value="P:SNARE complex disassembly"/>
    <property type="evidence" value="ECO:0007669"/>
    <property type="project" value="InterPro"/>
</dbReference>
<dbReference type="Gene3D" id="3.10.330.10">
    <property type="match status" value="1"/>
</dbReference>
<dbReference type="InterPro" id="IPR003959">
    <property type="entry name" value="ATPase_AAA_core"/>
</dbReference>
<dbReference type="Gene3D" id="3.40.50.300">
    <property type="entry name" value="P-loop containing nucleotide triphosphate hydrolases"/>
    <property type="match status" value="2"/>
</dbReference>
<dbReference type="SUPFAM" id="SSF54585">
    <property type="entry name" value="Cdc48 domain 2-like"/>
    <property type="match status" value="1"/>
</dbReference>
<evidence type="ECO:0000256" key="10">
    <source>
        <dbReference type="RuleBase" id="RU367045"/>
    </source>
</evidence>
<dbReference type="WBParaSite" id="Pan_g17656.t1">
    <property type="protein sequence ID" value="Pan_g17656.t1"/>
    <property type="gene ID" value="Pan_g17656"/>
</dbReference>
<dbReference type="GO" id="GO:0005795">
    <property type="term" value="C:Golgi stack"/>
    <property type="evidence" value="ECO:0007669"/>
    <property type="project" value="TreeGrafter"/>
</dbReference>
<dbReference type="GO" id="GO:0046872">
    <property type="term" value="F:metal ion binding"/>
    <property type="evidence" value="ECO:0007669"/>
    <property type="project" value="UniProtKB-UniRule"/>
</dbReference>
<comment type="similarity">
    <text evidence="2 10">Belongs to the AAA ATPase family.</text>
</comment>
<dbReference type="SUPFAM" id="SSF52540">
    <property type="entry name" value="P-loop containing nucleoside triphosphate hydrolases"/>
    <property type="match status" value="2"/>
</dbReference>
<dbReference type="InterPro" id="IPR027417">
    <property type="entry name" value="P-loop_NTPase"/>
</dbReference>
<dbReference type="PANTHER" id="PTHR23078">
    <property type="entry name" value="VESICULAR-FUSION PROTEIN NSF"/>
    <property type="match status" value="1"/>
</dbReference>
<dbReference type="SUPFAM" id="SSF50692">
    <property type="entry name" value="ADC-like"/>
    <property type="match status" value="1"/>
</dbReference>
<keyword evidence="9 10" id="KW-0653">Protein transport</keyword>
<dbReference type="FunFam" id="1.10.8.60:FF:000026">
    <property type="entry name" value="vesicle-fusing ATPase isoform X1"/>
    <property type="match status" value="1"/>
</dbReference>
<comment type="subunit">
    <text evidence="3">Homohexamer.</text>
</comment>
<evidence type="ECO:0000256" key="1">
    <source>
        <dbReference type="ARBA" id="ARBA00004496"/>
    </source>
</evidence>
<dbReference type="FunFam" id="3.40.50.300:FF:000166">
    <property type="entry name" value="vesicle-fusing ATPase isoform X1"/>
    <property type="match status" value="1"/>
</dbReference>
<dbReference type="GO" id="GO:0043001">
    <property type="term" value="P:Golgi to plasma membrane protein transport"/>
    <property type="evidence" value="ECO:0007669"/>
    <property type="project" value="TreeGrafter"/>
</dbReference>
<comment type="catalytic activity">
    <reaction evidence="10">
        <text>ATP + H2O = ADP + phosphate + H(+)</text>
        <dbReference type="Rhea" id="RHEA:13065"/>
        <dbReference type="ChEBI" id="CHEBI:15377"/>
        <dbReference type="ChEBI" id="CHEBI:15378"/>
        <dbReference type="ChEBI" id="CHEBI:30616"/>
        <dbReference type="ChEBI" id="CHEBI:43474"/>
        <dbReference type="ChEBI" id="CHEBI:456216"/>
        <dbReference type="EC" id="3.6.4.6"/>
    </reaction>
</comment>
<dbReference type="Gene3D" id="1.10.8.60">
    <property type="match status" value="2"/>
</dbReference>
<dbReference type="FunFam" id="3.40.50.300:FF:000187">
    <property type="entry name" value="Vesicular-fusion ATPase SEC18"/>
    <property type="match status" value="1"/>
</dbReference>
<evidence type="ECO:0000256" key="7">
    <source>
        <dbReference type="ARBA" id="ARBA00022741"/>
    </source>
</evidence>
<dbReference type="InterPro" id="IPR039812">
    <property type="entry name" value="Vesicle-fus_ATPase"/>
</dbReference>